<dbReference type="PROSITE" id="PS00678">
    <property type="entry name" value="WD_REPEATS_1"/>
    <property type="match status" value="1"/>
</dbReference>
<dbReference type="AlphaFoldDB" id="A0A2J7RT27"/>
<dbReference type="Gene3D" id="2.130.10.10">
    <property type="entry name" value="YVTN repeat-like/Quinoprotein amine dehydrogenase"/>
    <property type="match status" value="1"/>
</dbReference>
<evidence type="ECO:0000256" key="3">
    <source>
        <dbReference type="ARBA" id="ARBA00022737"/>
    </source>
</evidence>
<evidence type="ECO:0000256" key="1">
    <source>
        <dbReference type="ARBA" id="ARBA00005672"/>
    </source>
</evidence>
<dbReference type="FunFam" id="2.130.10.10:FF:000732">
    <property type="entry name" value="EARP-interacting protein homolog"/>
    <property type="match status" value="1"/>
</dbReference>
<keyword evidence="7" id="KW-1185">Reference proteome</keyword>
<dbReference type="InParanoid" id="A0A2J7RT27"/>
<evidence type="ECO:0000259" key="5">
    <source>
        <dbReference type="Pfam" id="PF23609"/>
    </source>
</evidence>
<dbReference type="EMBL" id="NEVH01000249">
    <property type="protein sequence ID" value="PNF43990.1"/>
    <property type="molecule type" value="Genomic_DNA"/>
</dbReference>
<protein>
    <submittedName>
        <fullName evidence="6">Protein TSSC1</fullName>
    </submittedName>
</protein>
<sequence>MKMEDDTPVIYGLEFQARALASQLAESDAVRFMVGTQSLKLSHNQVHVVELNEETGGLLKQVFQHGAGEVWTLAASPSDANLIATCYNTLTAENTCRMQSAIWRLPLQVDGVPDEVAECGGISDLPALELVSKLDTEPHGPDVKVTCFHPTDGSKAASVVDNKFVIWDLNHRDTAKVVQSGVLEGKGQPRFTTGKWNPHHGCSQFVTANEGHVRSWDLRVSPVRSAWTIENAHCQLVRDLDFNPNKQYYMATCGDDGYSRFWDVRNPSESAVARADHSHWVWSIRYNHFHDQLVLTSSSDSQVILTSIASISSEPISHMVDDDPNQGDAVPDTHKEKLEDGVLATYDEHEDSVYSVEWSSADPWTFASLSYDGRLVISKVPRAEKYMILL</sequence>
<dbReference type="InterPro" id="IPR036322">
    <property type="entry name" value="WD40_repeat_dom_sf"/>
</dbReference>
<dbReference type="GO" id="GO:0016567">
    <property type="term" value="P:protein ubiquitination"/>
    <property type="evidence" value="ECO:0007669"/>
    <property type="project" value="TreeGrafter"/>
</dbReference>
<dbReference type="OrthoDB" id="196957at2759"/>
<comment type="similarity">
    <text evidence="1">Belongs to the WD repeat EIPR1 family.</text>
</comment>
<evidence type="ECO:0000256" key="4">
    <source>
        <dbReference type="PROSITE-ProRule" id="PRU00221"/>
    </source>
</evidence>
<name>A0A2J7RT27_9NEOP</name>
<dbReference type="InterPro" id="IPR001680">
    <property type="entry name" value="WD40_rpt"/>
</dbReference>
<reference evidence="6 7" key="1">
    <citation type="submission" date="2017-12" db="EMBL/GenBank/DDBJ databases">
        <title>Hemimetabolous genomes reveal molecular basis of termite eusociality.</title>
        <authorList>
            <person name="Harrison M.C."/>
            <person name="Jongepier E."/>
            <person name="Robertson H.M."/>
            <person name="Arning N."/>
            <person name="Bitard-Feildel T."/>
            <person name="Chao H."/>
            <person name="Childers C.P."/>
            <person name="Dinh H."/>
            <person name="Doddapaneni H."/>
            <person name="Dugan S."/>
            <person name="Gowin J."/>
            <person name="Greiner C."/>
            <person name="Han Y."/>
            <person name="Hu H."/>
            <person name="Hughes D.S.T."/>
            <person name="Huylmans A.-K."/>
            <person name="Kemena C."/>
            <person name="Kremer L.P.M."/>
            <person name="Lee S.L."/>
            <person name="Lopez-Ezquerra A."/>
            <person name="Mallet L."/>
            <person name="Monroy-Kuhn J.M."/>
            <person name="Moser A."/>
            <person name="Murali S.C."/>
            <person name="Muzny D.M."/>
            <person name="Otani S."/>
            <person name="Piulachs M.-D."/>
            <person name="Poelchau M."/>
            <person name="Qu J."/>
            <person name="Schaub F."/>
            <person name="Wada-Katsumata A."/>
            <person name="Worley K.C."/>
            <person name="Xie Q."/>
            <person name="Ylla G."/>
            <person name="Poulsen M."/>
            <person name="Gibbs R.A."/>
            <person name="Schal C."/>
            <person name="Richards S."/>
            <person name="Belles X."/>
            <person name="Korb J."/>
            <person name="Bornberg-Bauer E."/>
        </authorList>
    </citation>
    <scope>NUCLEOTIDE SEQUENCE [LARGE SCALE GENOMIC DNA]</scope>
    <source>
        <tissue evidence="6">Whole body</tissue>
    </source>
</reference>
<dbReference type="PROSITE" id="PS50082">
    <property type="entry name" value="WD_REPEATS_2"/>
    <property type="match status" value="1"/>
</dbReference>
<dbReference type="FunCoup" id="A0A2J7RT27">
    <property type="interactions" value="288"/>
</dbReference>
<feature type="repeat" description="WD" evidence="4">
    <location>
        <begin position="230"/>
        <end position="272"/>
    </location>
</feature>
<evidence type="ECO:0000256" key="2">
    <source>
        <dbReference type="ARBA" id="ARBA00022574"/>
    </source>
</evidence>
<dbReference type="InterPro" id="IPR040323">
    <property type="entry name" value="EIPR1"/>
</dbReference>
<dbReference type="PANTHER" id="PTHR14205:SF15">
    <property type="entry name" value="EARP AND GARP COMPLEX-INTERACTING PROTEIN 1"/>
    <property type="match status" value="1"/>
</dbReference>
<dbReference type="SMART" id="SM00320">
    <property type="entry name" value="WD40"/>
    <property type="match status" value="5"/>
</dbReference>
<proteinExistence type="inferred from homology"/>
<dbReference type="PANTHER" id="PTHR14205">
    <property type="entry name" value="WD-REPEAT PROTEIN"/>
    <property type="match status" value="1"/>
</dbReference>
<gene>
    <name evidence="6" type="primary">tssc1</name>
    <name evidence="6" type="ORF">B7P43_G00900</name>
</gene>
<dbReference type="Pfam" id="PF00400">
    <property type="entry name" value="WD40"/>
    <property type="match status" value="1"/>
</dbReference>
<feature type="domain" description="EIPR1-like beta-propeller" evidence="5">
    <location>
        <begin position="7"/>
        <end position="305"/>
    </location>
</feature>
<evidence type="ECO:0000313" key="7">
    <source>
        <dbReference type="Proteomes" id="UP000235965"/>
    </source>
</evidence>
<comment type="caution">
    <text evidence="6">The sequence shown here is derived from an EMBL/GenBank/DDBJ whole genome shotgun (WGS) entry which is preliminary data.</text>
</comment>
<dbReference type="SUPFAM" id="SSF50978">
    <property type="entry name" value="WD40 repeat-like"/>
    <property type="match status" value="1"/>
</dbReference>
<evidence type="ECO:0000313" key="6">
    <source>
        <dbReference type="EMBL" id="PNF43990.1"/>
    </source>
</evidence>
<keyword evidence="2 4" id="KW-0853">WD repeat</keyword>
<dbReference type="PROSITE" id="PS50294">
    <property type="entry name" value="WD_REPEATS_REGION"/>
    <property type="match status" value="1"/>
</dbReference>
<accession>A0A2J7RT27</accession>
<organism evidence="6 7">
    <name type="scientific">Cryptotermes secundus</name>
    <dbReference type="NCBI Taxonomy" id="105785"/>
    <lineage>
        <taxon>Eukaryota</taxon>
        <taxon>Metazoa</taxon>
        <taxon>Ecdysozoa</taxon>
        <taxon>Arthropoda</taxon>
        <taxon>Hexapoda</taxon>
        <taxon>Insecta</taxon>
        <taxon>Pterygota</taxon>
        <taxon>Neoptera</taxon>
        <taxon>Polyneoptera</taxon>
        <taxon>Dictyoptera</taxon>
        <taxon>Blattodea</taxon>
        <taxon>Blattoidea</taxon>
        <taxon>Termitoidae</taxon>
        <taxon>Kalotermitidae</taxon>
        <taxon>Cryptotermitinae</taxon>
        <taxon>Cryptotermes</taxon>
    </lineage>
</organism>
<dbReference type="STRING" id="105785.A0A2J7RT27"/>
<dbReference type="Pfam" id="PF23609">
    <property type="entry name" value="Beta-prop_EIPR1"/>
    <property type="match status" value="1"/>
</dbReference>
<dbReference type="InterPro" id="IPR059104">
    <property type="entry name" value="Beta-prop_EIPR1-like"/>
</dbReference>
<dbReference type="Proteomes" id="UP000235965">
    <property type="component" value="Unassembled WGS sequence"/>
</dbReference>
<dbReference type="InterPro" id="IPR015943">
    <property type="entry name" value="WD40/YVTN_repeat-like_dom_sf"/>
</dbReference>
<keyword evidence="3" id="KW-0677">Repeat</keyword>
<dbReference type="InterPro" id="IPR019775">
    <property type="entry name" value="WD40_repeat_CS"/>
</dbReference>